<name>A0ABX7S830_9BACT</name>
<dbReference type="EMBL" id="CP071446">
    <property type="protein sequence ID" value="QTA38741.1"/>
    <property type="molecule type" value="Genomic_DNA"/>
</dbReference>
<accession>A0ABX7S830</accession>
<evidence type="ECO:0000313" key="3">
    <source>
        <dbReference type="Proteomes" id="UP000671862"/>
    </source>
</evidence>
<protein>
    <submittedName>
        <fullName evidence="2">Uncharacterized protein</fullName>
    </submittedName>
</protein>
<feature type="transmembrane region" description="Helical" evidence="1">
    <location>
        <begin position="84"/>
        <end position="109"/>
    </location>
</feature>
<keyword evidence="1" id="KW-0472">Membrane</keyword>
<evidence type="ECO:0000256" key="1">
    <source>
        <dbReference type="SAM" id="Phobius"/>
    </source>
</evidence>
<feature type="transmembrane region" description="Helical" evidence="1">
    <location>
        <begin position="6"/>
        <end position="24"/>
    </location>
</feature>
<keyword evidence="3" id="KW-1185">Reference proteome</keyword>
<evidence type="ECO:0000313" key="2">
    <source>
        <dbReference type="EMBL" id="QTA38741.1"/>
    </source>
</evidence>
<proteinExistence type="predicted"/>
<dbReference type="RefSeq" id="WP_207567458.1">
    <property type="nucleotide sequence ID" value="NZ_CP071446.1"/>
</dbReference>
<dbReference type="Proteomes" id="UP000671862">
    <property type="component" value="Chromosome"/>
</dbReference>
<sequence>MLVEIFVFLIIFLTIRYLTLKFLGYTGKSTLLRNDDFWSVALILLIIVLSILSKNIYIYYGVISIGLFFNFLNYLDYKITLKMFCLNILIFSIMYFPEYIWISGILVVYKIWLMKKIPIYNWVYITQFSEKVAESCEKGNYTKKPIVILAKFNKNAIVHGKGIIINIKNDKAIFRISKKTHKILGEPNLNEFCQKISEHIRRWLNDKSGKSN</sequence>
<feature type="transmembrane region" description="Helical" evidence="1">
    <location>
        <begin position="58"/>
        <end position="77"/>
    </location>
</feature>
<keyword evidence="1" id="KW-1133">Transmembrane helix</keyword>
<keyword evidence="1" id="KW-0812">Transmembrane</keyword>
<feature type="transmembrane region" description="Helical" evidence="1">
    <location>
        <begin position="36"/>
        <end position="52"/>
    </location>
</feature>
<gene>
    <name evidence="2" type="ORF">JYK00_04325</name>
</gene>
<organism evidence="2 3">
    <name type="scientific">Thermosipho ferrireducens</name>
    <dbReference type="NCBI Taxonomy" id="2571116"/>
    <lineage>
        <taxon>Bacteria</taxon>
        <taxon>Thermotogati</taxon>
        <taxon>Thermotogota</taxon>
        <taxon>Thermotogae</taxon>
        <taxon>Thermotogales</taxon>
        <taxon>Fervidobacteriaceae</taxon>
        <taxon>Thermosipho</taxon>
    </lineage>
</organism>
<reference evidence="2 3" key="1">
    <citation type="submission" date="2021-03" db="EMBL/GenBank/DDBJ databases">
        <title>Thermosipho ferrireducens sp.nov., an anaerobic thermophilic iron-reducing bacterium isolated from a deep-sea hydrothermal sulfide deposits.</title>
        <authorList>
            <person name="Zeng X."/>
            <person name="Chen Y."/>
            <person name="Shao Z."/>
        </authorList>
    </citation>
    <scope>NUCLEOTIDE SEQUENCE [LARGE SCALE GENOMIC DNA]</scope>
    <source>
        <strain evidence="2 3">JL129W03</strain>
    </source>
</reference>